<dbReference type="Proteomes" id="UP000517759">
    <property type="component" value="Unassembled WGS sequence"/>
</dbReference>
<comment type="caution">
    <text evidence="3">The sequence shown here is derived from an EMBL/GenBank/DDBJ whole genome shotgun (WGS) entry which is preliminary data.</text>
</comment>
<protein>
    <recommendedName>
        <fullName evidence="6">DNA-binding protein</fullName>
    </recommendedName>
</protein>
<reference evidence="5" key="2">
    <citation type="journal article" date="2019" name="Int. J. Syst. Evol. Microbiol.">
        <title>The Global Catalogue of Microorganisms (GCM) 10K type strain sequencing project: providing services to taxonomists for standard genome sequencing and annotation.</title>
        <authorList>
            <consortium name="The Broad Institute Genomics Platform"/>
            <consortium name="The Broad Institute Genome Sequencing Center for Infectious Disease"/>
            <person name="Wu L."/>
            <person name="Ma J."/>
        </authorList>
    </citation>
    <scope>NUCLEOTIDE SEQUENCE [LARGE SCALE GENOMIC DNA]</scope>
    <source>
        <strain evidence="5">NBRC 107710</strain>
    </source>
</reference>
<evidence type="ECO:0008006" key="6">
    <source>
        <dbReference type="Google" id="ProtNLM"/>
    </source>
</evidence>
<organism evidence="3 4">
    <name type="scientific">Methylobacterium brachythecii</name>
    <dbReference type="NCBI Taxonomy" id="1176177"/>
    <lineage>
        <taxon>Bacteria</taxon>
        <taxon>Pseudomonadati</taxon>
        <taxon>Pseudomonadota</taxon>
        <taxon>Alphaproteobacteria</taxon>
        <taxon>Hyphomicrobiales</taxon>
        <taxon>Methylobacteriaceae</taxon>
        <taxon>Methylobacterium</taxon>
    </lineage>
</organism>
<evidence type="ECO:0000313" key="4">
    <source>
        <dbReference type="Proteomes" id="UP000517759"/>
    </source>
</evidence>
<keyword evidence="5" id="KW-1185">Reference proteome</keyword>
<reference evidence="3 4" key="3">
    <citation type="submission" date="2020-08" db="EMBL/GenBank/DDBJ databases">
        <title>Genomic Encyclopedia of Type Strains, Phase IV (KMG-IV): sequencing the most valuable type-strain genomes for metagenomic binning, comparative biology and taxonomic classification.</title>
        <authorList>
            <person name="Goeker M."/>
        </authorList>
    </citation>
    <scope>NUCLEOTIDE SEQUENCE [LARGE SCALE GENOMIC DNA]</scope>
    <source>
        <strain evidence="3 4">DSM 24105</strain>
    </source>
</reference>
<evidence type="ECO:0000256" key="1">
    <source>
        <dbReference type="SAM" id="SignalP"/>
    </source>
</evidence>
<dbReference type="RefSeq" id="WP_284211702.1">
    <property type="nucleotide sequence ID" value="NZ_BSPG01000019.1"/>
</dbReference>
<feature type="chain" id="PRO_5031529003" description="DNA-binding protein" evidence="1">
    <location>
        <begin position="24"/>
        <end position="269"/>
    </location>
</feature>
<dbReference type="Proteomes" id="UP001156881">
    <property type="component" value="Unassembled WGS sequence"/>
</dbReference>
<dbReference type="EMBL" id="BSPG01000019">
    <property type="protein sequence ID" value="GLS45252.1"/>
    <property type="molecule type" value="Genomic_DNA"/>
</dbReference>
<gene>
    <name evidence="2" type="ORF">GCM10007884_32410</name>
    <name evidence="3" type="ORF">GGR33_000620</name>
</gene>
<evidence type="ECO:0000313" key="5">
    <source>
        <dbReference type="Proteomes" id="UP001156881"/>
    </source>
</evidence>
<reference evidence="2" key="1">
    <citation type="journal article" date="2014" name="Int. J. Syst. Evol. Microbiol.">
        <title>Complete genome of a new Firmicutes species belonging to the dominant human colonic microbiota ('Ruminococcus bicirculans') reveals two chromosomes and a selective capacity to utilize plant glucans.</title>
        <authorList>
            <consortium name="NISC Comparative Sequencing Program"/>
            <person name="Wegmann U."/>
            <person name="Louis P."/>
            <person name="Goesmann A."/>
            <person name="Henrissat B."/>
            <person name="Duncan S.H."/>
            <person name="Flint H.J."/>
        </authorList>
    </citation>
    <scope>NUCLEOTIDE SEQUENCE</scope>
    <source>
        <strain evidence="2">NBRC 107710</strain>
    </source>
</reference>
<accession>A0A7W6AGS6</accession>
<name>A0A7W6AGS6_9HYPH</name>
<keyword evidence="1" id="KW-0732">Signal</keyword>
<evidence type="ECO:0000313" key="2">
    <source>
        <dbReference type="EMBL" id="GLS45252.1"/>
    </source>
</evidence>
<sequence>MSRSFVPAVGCLGFALAILPAAAAPRIAPETCQASILREDRIDAVGPRGELVLASGTRAILDGIHWPETEPEAAQAAAHLAGFRGRGLAISQRGETDRWGRARIDAVAEPASETDEPSDLATGLVVAGLAHADAGESDLFCRIDLIAPEGQPRLARRGVWREPVLDARDGSALATQAARFVVVEGRIVSVGERAERTYLDFVRRSAEGLTVTVTKRTWRIMRERGLTAATLRGRLVRVRGRLEVRRGPILEIASADMIEVLEGERALTR</sequence>
<evidence type="ECO:0000313" key="3">
    <source>
        <dbReference type="EMBL" id="MBB3901140.1"/>
    </source>
</evidence>
<dbReference type="AlphaFoldDB" id="A0A7W6AGS6"/>
<feature type="signal peptide" evidence="1">
    <location>
        <begin position="1"/>
        <end position="23"/>
    </location>
</feature>
<reference evidence="2" key="4">
    <citation type="submission" date="2023-01" db="EMBL/GenBank/DDBJ databases">
        <title>Draft genome sequence of Methylobacterium brachythecii strain NBRC 107710.</title>
        <authorList>
            <person name="Sun Q."/>
            <person name="Mori K."/>
        </authorList>
    </citation>
    <scope>NUCLEOTIDE SEQUENCE</scope>
    <source>
        <strain evidence="2">NBRC 107710</strain>
    </source>
</reference>
<proteinExistence type="predicted"/>
<dbReference type="EMBL" id="JACIDN010000001">
    <property type="protein sequence ID" value="MBB3901140.1"/>
    <property type="molecule type" value="Genomic_DNA"/>
</dbReference>